<keyword evidence="2" id="KW-0732">Signal</keyword>
<feature type="domain" description="Apple" evidence="3">
    <location>
        <begin position="275"/>
        <end position="319"/>
    </location>
</feature>
<evidence type="ECO:0000313" key="6">
    <source>
        <dbReference type="RefSeq" id="XP_033579584.1"/>
    </source>
</evidence>
<name>A0A6A6YV25_9PEZI</name>
<evidence type="ECO:0000256" key="2">
    <source>
        <dbReference type="SAM" id="SignalP"/>
    </source>
</evidence>
<dbReference type="Gene3D" id="3.50.4.10">
    <property type="entry name" value="Hepatocyte Growth Factor"/>
    <property type="match status" value="2"/>
</dbReference>
<gene>
    <name evidence="4 6" type="ORF">BDZ99DRAFT_558824</name>
</gene>
<reference evidence="6" key="3">
    <citation type="submission" date="2025-04" db="UniProtKB">
        <authorList>
            <consortium name="RefSeq"/>
        </authorList>
    </citation>
    <scope>IDENTIFICATION</scope>
    <source>
        <strain evidence="6">CBS 304.34</strain>
    </source>
</reference>
<proteinExistence type="predicted"/>
<dbReference type="OrthoDB" id="160645at2759"/>
<dbReference type="InterPro" id="IPR003609">
    <property type="entry name" value="Pan_app"/>
</dbReference>
<dbReference type="PANTHER" id="PTHR33946:SF4">
    <property type="entry name" value="COAGULATION FACTOR XI"/>
    <property type="match status" value="1"/>
</dbReference>
<keyword evidence="5" id="KW-1185">Reference proteome</keyword>
<reference evidence="4 6" key="1">
    <citation type="journal article" date="2020" name="Stud. Mycol.">
        <title>101 Dothideomycetes genomes: a test case for predicting lifestyles and emergence of pathogens.</title>
        <authorList>
            <person name="Haridas S."/>
            <person name="Albert R."/>
            <person name="Binder M."/>
            <person name="Bloem J."/>
            <person name="Labutti K."/>
            <person name="Salamov A."/>
            <person name="Andreopoulos B."/>
            <person name="Baker S."/>
            <person name="Barry K."/>
            <person name="Bills G."/>
            <person name="Bluhm B."/>
            <person name="Cannon C."/>
            <person name="Castanera R."/>
            <person name="Culley D."/>
            <person name="Daum C."/>
            <person name="Ezra D."/>
            <person name="Gonzalez J."/>
            <person name="Henrissat B."/>
            <person name="Kuo A."/>
            <person name="Liang C."/>
            <person name="Lipzen A."/>
            <person name="Lutzoni F."/>
            <person name="Magnuson J."/>
            <person name="Mondo S."/>
            <person name="Nolan M."/>
            <person name="Ohm R."/>
            <person name="Pangilinan J."/>
            <person name="Park H.-J."/>
            <person name="Ramirez L."/>
            <person name="Alfaro M."/>
            <person name="Sun H."/>
            <person name="Tritt A."/>
            <person name="Yoshinaga Y."/>
            <person name="Zwiers L.-H."/>
            <person name="Turgeon B."/>
            <person name="Goodwin S."/>
            <person name="Spatafora J."/>
            <person name="Crous P."/>
            <person name="Grigoriev I."/>
        </authorList>
    </citation>
    <scope>NUCLEOTIDE SEQUENCE</scope>
    <source>
        <strain evidence="4 6">CBS 304.34</strain>
    </source>
</reference>
<feature type="non-terminal residue" evidence="4">
    <location>
        <position position="1"/>
    </location>
</feature>
<organism evidence="4">
    <name type="scientific">Mytilinidion resinicola</name>
    <dbReference type="NCBI Taxonomy" id="574789"/>
    <lineage>
        <taxon>Eukaryota</taxon>
        <taxon>Fungi</taxon>
        <taxon>Dikarya</taxon>
        <taxon>Ascomycota</taxon>
        <taxon>Pezizomycotina</taxon>
        <taxon>Dothideomycetes</taxon>
        <taxon>Pleosporomycetidae</taxon>
        <taxon>Mytilinidiales</taxon>
        <taxon>Mytilinidiaceae</taxon>
        <taxon>Mytilinidion</taxon>
    </lineage>
</organism>
<feature type="domain" description="Apple" evidence="3">
    <location>
        <begin position="145"/>
        <end position="189"/>
    </location>
</feature>
<dbReference type="GeneID" id="54468136"/>
<reference evidence="6" key="2">
    <citation type="submission" date="2020-04" db="EMBL/GenBank/DDBJ databases">
        <authorList>
            <consortium name="NCBI Genome Project"/>
        </authorList>
    </citation>
    <scope>NUCLEOTIDE SEQUENCE</scope>
    <source>
        <strain evidence="6">CBS 304.34</strain>
    </source>
</reference>
<evidence type="ECO:0000259" key="3">
    <source>
        <dbReference type="Pfam" id="PF14295"/>
    </source>
</evidence>
<evidence type="ECO:0000313" key="5">
    <source>
        <dbReference type="Proteomes" id="UP000504636"/>
    </source>
</evidence>
<evidence type="ECO:0000313" key="4">
    <source>
        <dbReference type="EMBL" id="KAF2812620.1"/>
    </source>
</evidence>
<feature type="chain" id="PRO_5044629355" description="Apple domain-containing protein" evidence="2">
    <location>
        <begin position="27"/>
        <end position="633"/>
    </location>
</feature>
<feature type="domain" description="Apple" evidence="3">
    <location>
        <begin position="62"/>
        <end position="101"/>
    </location>
</feature>
<dbReference type="Proteomes" id="UP000504636">
    <property type="component" value="Unplaced"/>
</dbReference>
<accession>A0A6A6YV25</accession>
<dbReference type="EMBL" id="MU003697">
    <property type="protein sequence ID" value="KAF2812620.1"/>
    <property type="molecule type" value="Genomic_DNA"/>
</dbReference>
<sequence>MKSFLMPHFSFAQIALLAIAPTFMAASPLKARQTDSTVSCPDSDGQTVNVGTSSFAITCDYDYYGNDFGVSWVSSFEECLATCDSTTGCVAVSYNGGACYPKSSIAGGETATGVWAAKKVISCPDSDGTTYTATDGTVFTIECSIDRYGNDLATTWESNLENCIEACEATSGCVDVSYIPGSPGPCYLKSTAGAAQANADVWGAVNKAALPSSTSSAVISTSTVSTSSTISVANPTSTPGACTGGFTTGPLSCPASDASCYIDSTGSVYLIECFIDRYDGDLAISWESSLESCISTCSATAGCIDVSYIPGTPGPCYMKSVVNDAQSNTAVLGAKLISSGSASPTSTSSTTSAEPITTSSSSSAEPTSISSSSTSSSAEPTASSTFSDSSSAEPTTTSETSSSSLAEPTTTSTPSNDSSAEPTTSSSSSSSSSAEPTISSTSSDSSSAEPATTAAASSTSSATPTPTPTPSPSCGLIEDAGFETPGTTPDWALLSSQLATSYTPFSIITASTQGFTAEDGAHAGFFVMHGKTDTATVGTTIQQLTAGVSYTVTFWVIRHPSATSIATIDGTTILTIPVQSGKNTQMWQYSFPFVAGGDTAIIAFKTSCPGIATACGLGLDAFSIAPTSGTCTN</sequence>
<feature type="compositionally biased region" description="Low complexity" evidence="1">
    <location>
        <begin position="338"/>
        <end position="464"/>
    </location>
</feature>
<protein>
    <recommendedName>
        <fullName evidence="3">Apple domain-containing protein</fullName>
    </recommendedName>
</protein>
<dbReference type="PANTHER" id="PTHR33946">
    <property type="match status" value="1"/>
</dbReference>
<dbReference type="Pfam" id="PF14295">
    <property type="entry name" value="PAN_4"/>
    <property type="match status" value="3"/>
</dbReference>
<dbReference type="RefSeq" id="XP_033579584.1">
    <property type="nucleotide sequence ID" value="XM_033727243.1"/>
</dbReference>
<feature type="region of interest" description="Disordered" evidence="1">
    <location>
        <begin position="338"/>
        <end position="488"/>
    </location>
</feature>
<feature type="signal peptide" evidence="2">
    <location>
        <begin position="1"/>
        <end position="26"/>
    </location>
</feature>
<evidence type="ECO:0000256" key="1">
    <source>
        <dbReference type="SAM" id="MobiDB-lite"/>
    </source>
</evidence>
<dbReference type="AlphaFoldDB" id="A0A6A6YV25"/>